<protein>
    <submittedName>
        <fullName evidence="3">Pyridoxamine 5'-phosphate oxidase family protein</fullName>
    </submittedName>
</protein>
<comment type="caution">
    <text evidence="3">The sequence shown here is derived from an EMBL/GenBank/DDBJ whole genome shotgun (WGS) entry which is preliminary data.</text>
</comment>
<dbReference type="Gene3D" id="2.30.110.10">
    <property type="entry name" value="Electron Transport, Fmn-binding Protein, Chain A"/>
    <property type="match status" value="1"/>
</dbReference>
<proteinExistence type="predicted"/>
<dbReference type="SUPFAM" id="SSF50475">
    <property type="entry name" value="FMN-binding split barrel"/>
    <property type="match status" value="1"/>
</dbReference>
<dbReference type="EMBL" id="BAABGT010000117">
    <property type="protein sequence ID" value="GAA4559112.1"/>
    <property type="molecule type" value="Genomic_DNA"/>
</dbReference>
<dbReference type="InterPro" id="IPR012349">
    <property type="entry name" value="Split_barrel_FMN-bd"/>
</dbReference>
<evidence type="ECO:0000313" key="4">
    <source>
        <dbReference type="Proteomes" id="UP001501598"/>
    </source>
</evidence>
<evidence type="ECO:0000259" key="2">
    <source>
        <dbReference type="Pfam" id="PF16242"/>
    </source>
</evidence>
<name>A0ABP8S2N9_9PSEU</name>
<feature type="compositionally biased region" description="Polar residues" evidence="1">
    <location>
        <begin position="168"/>
        <end position="180"/>
    </location>
</feature>
<gene>
    <name evidence="3" type="ORF">GCM10023175_66460</name>
</gene>
<sequence>MTADTSAESVAKIASLTSDITIAMLTTVDPEGHLTARPMAQQETEFDGDLWFFVEKDSRTARNLERAPEAGVSLSSGSTWVSLSGTASLVDDRAKARQLWNSRVEAWMPGGVDDPNLGLIHFHAEAGEYWDTPGGTVASVFGFAKSKVTGERYDGGENETVDLRGPSGATTGSNVRSIHD</sequence>
<dbReference type="InterPro" id="IPR038725">
    <property type="entry name" value="YdaG_split_barrel_FMN-bd"/>
</dbReference>
<accession>A0ABP8S2N9</accession>
<feature type="domain" description="General stress protein FMN-binding split barrel" evidence="2">
    <location>
        <begin position="8"/>
        <end position="154"/>
    </location>
</feature>
<evidence type="ECO:0000313" key="3">
    <source>
        <dbReference type="EMBL" id="GAA4559112.1"/>
    </source>
</evidence>
<reference evidence="4" key="1">
    <citation type="journal article" date="2019" name="Int. J. Syst. Evol. Microbiol.">
        <title>The Global Catalogue of Microorganisms (GCM) 10K type strain sequencing project: providing services to taxonomists for standard genome sequencing and annotation.</title>
        <authorList>
            <consortium name="The Broad Institute Genomics Platform"/>
            <consortium name="The Broad Institute Genome Sequencing Center for Infectious Disease"/>
            <person name="Wu L."/>
            <person name="Ma J."/>
        </authorList>
    </citation>
    <scope>NUCLEOTIDE SEQUENCE [LARGE SCALE GENOMIC DNA]</scope>
    <source>
        <strain evidence="4">JCM 17906</strain>
    </source>
</reference>
<dbReference type="PANTHER" id="PTHR34818:SF1">
    <property type="entry name" value="PROTEIN BLI-3"/>
    <property type="match status" value="1"/>
</dbReference>
<dbReference type="PANTHER" id="PTHR34818">
    <property type="entry name" value="PROTEIN BLI-3"/>
    <property type="match status" value="1"/>
</dbReference>
<keyword evidence="4" id="KW-1185">Reference proteome</keyword>
<organism evidence="3 4">
    <name type="scientific">Pseudonocardia xishanensis</name>
    <dbReference type="NCBI Taxonomy" id="630995"/>
    <lineage>
        <taxon>Bacteria</taxon>
        <taxon>Bacillati</taxon>
        <taxon>Actinomycetota</taxon>
        <taxon>Actinomycetes</taxon>
        <taxon>Pseudonocardiales</taxon>
        <taxon>Pseudonocardiaceae</taxon>
        <taxon>Pseudonocardia</taxon>
    </lineage>
</organism>
<evidence type="ECO:0000256" key="1">
    <source>
        <dbReference type="SAM" id="MobiDB-lite"/>
    </source>
</evidence>
<dbReference type="RefSeq" id="WP_345427135.1">
    <property type="nucleotide sequence ID" value="NZ_BAABGT010000117.1"/>
</dbReference>
<dbReference type="Proteomes" id="UP001501598">
    <property type="component" value="Unassembled WGS sequence"/>
</dbReference>
<feature type="region of interest" description="Disordered" evidence="1">
    <location>
        <begin position="153"/>
        <end position="180"/>
    </location>
</feature>
<dbReference type="InterPro" id="IPR052917">
    <property type="entry name" value="Stress-Dev_Protein"/>
</dbReference>
<dbReference type="Pfam" id="PF16242">
    <property type="entry name" value="Pyrid_ox_like"/>
    <property type="match status" value="1"/>
</dbReference>